<evidence type="ECO:0000256" key="4">
    <source>
        <dbReference type="SAM" id="MobiDB-lite"/>
    </source>
</evidence>
<dbReference type="PRINTS" id="PR00038">
    <property type="entry name" value="HTHLUXR"/>
</dbReference>
<dbReference type="Proteomes" id="UP001611548">
    <property type="component" value="Unassembled WGS sequence"/>
</dbReference>
<feature type="region of interest" description="Disordered" evidence="4">
    <location>
        <begin position="221"/>
        <end position="240"/>
    </location>
</feature>
<sequence>MGVKGFAVAHTGETVEVRAALRSLRRASGLPVAFGGLLEDHRQLRIEETSGTGGAALRGLAVATGTGLGGKSLALHRPVSVTDYRSSRAISHEYDAAVSAEGLRAVLAVPVVVRRRVRGVLYGALRHPWALGERTLSAAMDAARELEQALAIRDEAQRLLAAQPVVPAQRDPGSPLAARVLNEIREAQHALRDLAPRVTDPLLREELLAVWGRLATATGEDVGTRRGLPNGGAASAPGGGMDPAARALGAAGRGAGAAGGGMGAAGAAGRGLGAARRAPEGRSGRPRLAPRELDVLTCVALGATNAAAADRLGIRPETVKGYLRSAMRKLGAHTRLEAVVTARRAGLMP</sequence>
<dbReference type="SUPFAM" id="SSF46894">
    <property type="entry name" value="C-terminal effector domain of the bipartite response regulators"/>
    <property type="match status" value="1"/>
</dbReference>
<dbReference type="RefSeq" id="WP_398717940.1">
    <property type="nucleotide sequence ID" value="NZ_JBIRWE010000001.1"/>
</dbReference>
<dbReference type="Pfam" id="PF01590">
    <property type="entry name" value="GAF"/>
    <property type="match status" value="1"/>
</dbReference>
<dbReference type="Pfam" id="PF00196">
    <property type="entry name" value="GerE"/>
    <property type="match status" value="1"/>
</dbReference>
<dbReference type="InterPro" id="IPR039420">
    <property type="entry name" value="WalR-like"/>
</dbReference>
<evidence type="ECO:0000256" key="3">
    <source>
        <dbReference type="ARBA" id="ARBA00023163"/>
    </source>
</evidence>
<dbReference type="InterPro" id="IPR016032">
    <property type="entry name" value="Sig_transdc_resp-reg_C-effctor"/>
</dbReference>
<dbReference type="InterPro" id="IPR029016">
    <property type="entry name" value="GAF-like_dom_sf"/>
</dbReference>
<evidence type="ECO:0000256" key="2">
    <source>
        <dbReference type="ARBA" id="ARBA00023125"/>
    </source>
</evidence>
<dbReference type="SUPFAM" id="SSF55781">
    <property type="entry name" value="GAF domain-like"/>
    <property type="match status" value="1"/>
</dbReference>
<evidence type="ECO:0000256" key="1">
    <source>
        <dbReference type="ARBA" id="ARBA00023015"/>
    </source>
</evidence>
<dbReference type="PANTHER" id="PTHR43214">
    <property type="entry name" value="TWO-COMPONENT RESPONSE REGULATOR"/>
    <property type="match status" value="1"/>
</dbReference>
<dbReference type="InterPro" id="IPR003018">
    <property type="entry name" value="GAF"/>
</dbReference>
<organism evidence="6 7">
    <name type="scientific">Streptomyces pathocidini</name>
    <dbReference type="NCBI Taxonomy" id="1650571"/>
    <lineage>
        <taxon>Bacteria</taxon>
        <taxon>Bacillati</taxon>
        <taxon>Actinomycetota</taxon>
        <taxon>Actinomycetes</taxon>
        <taxon>Kitasatosporales</taxon>
        <taxon>Streptomycetaceae</taxon>
        <taxon>Streptomyces</taxon>
    </lineage>
</organism>
<keyword evidence="1" id="KW-0805">Transcription regulation</keyword>
<dbReference type="CDD" id="cd06170">
    <property type="entry name" value="LuxR_C_like"/>
    <property type="match status" value="1"/>
</dbReference>
<evidence type="ECO:0000313" key="6">
    <source>
        <dbReference type="EMBL" id="MFI1962865.1"/>
    </source>
</evidence>
<comment type="caution">
    <text evidence="6">The sequence shown here is derived from an EMBL/GenBank/DDBJ whole genome shotgun (WGS) entry which is preliminary data.</text>
</comment>
<keyword evidence="2" id="KW-0238">DNA-binding</keyword>
<dbReference type="SMART" id="SM00421">
    <property type="entry name" value="HTH_LUXR"/>
    <property type="match status" value="1"/>
</dbReference>
<feature type="compositionally biased region" description="Low complexity" evidence="4">
    <location>
        <begin position="227"/>
        <end position="240"/>
    </location>
</feature>
<protein>
    <submittedName>
        <fullName evidence="6">Response regulator transcription factor</fullName>
    </submittedName>
</protein>
<dbReference type="InterPro" id="IPR000792">
    <property type="entry name" value="Tscrpt_reg_LuxR_C"/>
</dbReference>
<name>A0ABW7UM91_9ACTN</name>
<dbReference type="InterPro" id="IPR036388">
    <property type="entry name" value="WH-like_DNA-bd_sf"/>
</dbReference>
<keyword evidence="7" id="KW-1185">Reference proteome</keyword>
<evidence type="ECO:0000259" key="5">
    <source>
        <dbReference type="PROSITE" id="PS50043"/>
    </source>
</evidence>
<dbReference type="PANTHER" id="PTHR43214:SF42">
    <property type="entry name" value="TRANSCRIPTIONAL REGULATORY PROTEIN DESR"/>
    <property type="match status" value="1"/>
</dbReference>
<proteinExistence type="predicted"/>
<reference evidence="6 7" key="1">
    <citation type="submission" date="2024-10" db="EMBL/GenBank/DDBJ databases">
        <title>The Natural Products Discovery Center: Release of the First 8490 Sequenced Strains for Exploring Actinobacteria Biosynthetic Diversity.</title>
        <authorList>
            <person name="Kalkreuter E."/>
            <person name="Kautsar S.A."/>
            <person name="Yang D."/>
            <person name="Bader C.D."/>
            <person name="Teijaro C.N."/>
            <person name="Fluegel L."/>
            <person name="Davis C.M."/>
            <person name="Simpson J.R."/>
            <person name="Lauterbach L."/>
            <person name="Steele A.D."/>
            <person name="Gui C."/>
            <person name="Meng S."/>
            <person name="Li G."/>
            <person name="Viehrig K."/>
            <person name="Ye F."/>
            <person name="Su P."/>
            <person name="Kiefer A.F."/>
            <person name="Nichols A."/>
            <person name="Cepeda A.J."/>
            <person name="Yan W."/>
            <person name="Fan B."/>
            <person name="Jiang Y."/>
            <person name="Adhikari A."/>
            <person name="Zheng C.-J."/>
            <person name="Schuster L."/>
            <person name="Cowan T.M."/>
            <person name="Smanski M.J."/>
            <person name="Chevrette M.G."/>
            <person name="De Carvalho L.P.S."/>
            <person name="Shen B."/>
        </authorList>
    </citation>
    <scope>NUCLEOTIDE SEQUENCE [LARGE SCALE GENOMIC DNA]</scope>
    <source>
        <strain evidence="6 7">NPDC020327</strain>
    </source>
</reference>
<feature type="domain" description="HTH luxR-type" evidence="5">
    <location>
        <begin position="281"/>
        <end position="346"/>
    </location>
</feature>
<keyword evidence="3" id="KW-0804">Transcription</keyword>
<dbReference type="EMBL" id="JBIRWE010000001">
    <property type="protein sequence ID" value="MFI1962865.1"/>
    <property type="molecule type" value="Genomic_DNA"/>
</dbReference>
<gene>
    <name evidence="6" type="ORF">ACH429_01745</name>
</gene>
<accession>A0ABW7UM91</accession>
<dbReference type="PROSITE" id="PS50043">
    <property type="entry name" value="HTH_LUXR_2"/>
    <property type="match status" value="1"/>
</dbReference>
<dbReference type="Gene3D" id="3.30.450.40">
    <property type="match status" value="1"/>
</dbReference>
<evidence type="ECO:0000313" key="7">
    <source>
        <dbReference type="Proteomes" id="UP001611548"/>
    </source>
</evidence>
<dbReference type="Gene3D" id="1.10.10.10">
    <property type="entry name" value="Winged helix-like DNA-binding domain superfamily/Winged helix DNA-binding domain"/>
    <property type="match status" value="1"/>
</dbReference>